<evidence type="ECO:0000259" key="9">
    <source>
        <dbReference type="PROSITE" id="PS50928"/>
    </source>
</evidence>
<organism evidence="10 11">
    <name type="scientific">Devosia nitrariae</name>
    <dbReference type="NCBI Taxonomy" id="2071872"/>
    <lineage>
        <taxon>Bacteria</taxon>
        <taxon>Pseudomonadati</taxon>
        <taxon>Pseudomonadota</taxon>
        <taxon>Alphaproteobacteria</taxon>
        <taxon>Hyphomicrobiales</taxon>
        <taxon>Devosiaceae</taxon>
        <taxon>Devosia</taxon>
    </lineage>
</organism>
<evidence type="ECO:0000256" key="5">
    <source>
        <dbReference type="ARBA" id="ARBA00022692"/>
    </source>
</evidence>
<keyword evidence="4" id="KW-1003">Cell membrane</keyword>
<feature type="transmembrane region" description="Helical" evidence="8">
    <location>
        <begin position="78"/>
        <end position="100"/>
    </location>
</feature>
<gene>
    <name evidence="10" type="ORF">GCM10010862_51330</name>
</gene>
<evidence type="ECO:0000313" key="11">
    <source>
        <dbReference type="Proteomes" id="UP001156691"/>
    </source>
</evidence>
<comment type="subcellular location">
    <subcellularLocation>
        <location evidence="1 8">Cell membrane</location>
        <topology evidence="1 8">Multi-pass membrane protein</topology>
    </subcellularLocation>
</comment>
<dbReference type="Gene3D" id="1.10.3720.10">
    <property type="entry name" value="MetI-like"/>
    <property type="match status" value="1"/>
</dbReference>
<keyword evidence="6 8" id="KW-1133">Transmembrane helix</keyword>
<sequence>MQRTPLILAQIQRHWFLYVLIVPIIAYFCAFLFYPMGQGIYLSFQKAGLLGPVGFIGLDNYQKVFSTPMVWQTIWNTLILAAGITFFGVILPIIPAIALVEVFPDWLKRSLQTIIYTPYLFSWVIIIGIWSNTLSPIGLVNSILTQTGLIEQPITFFASPFWARPMVIGLTVWKDIGFHALIYLAALLSLSSDVLEAAEIDGANGWQKIKDIVIPHLMPMIRVVFIITLLGSLRTFDSAFLMLNGRTADQIRTLAIFTYERGILNFDLGVASAAGVVLLAISLVIAGLARLLIREERD</sequence>
<evidence type="ECO:0000256" key="6">
    <source>
        <dbReference type="ARBA" id="ARBA00022989"/>
    </source>
</evidence>
<evidence type="ECO:0000256" key="3">
    <source>
        <dbReference type="ARBA" id="ARBA00022448"/>
    </source>
</evidence>
<accession>A0ABQ5WDL0</accession>
<dbReference type="RefSeq" id="WP_284343245.1">
    <property type="nucleotide sequence ID" value="NZ_BSNS01000024.1"/>
</dbReference>
<feature type="transmembrane region" description="Helical" evidence="8">
    <location>
        <begin position="120"/>
        <end position="144"/>
    </location>
</feature>
<dbReference type="PANTHER" id="PTHR43227">
    <property type="entry name" value="BLL4140 PROTEIN"/>
    <property type="match status" value="1"/>
</dbReference>
<name>A0ABQ5WDL0_9HYPH</name>
<dbReference type="InterPro" id="IPR000515">
    <property type="entry name" value="MetI-like"/>
</dbReference>
<keyword evidence="11" id="KW-1185">Reference proteome</keyword>
<dbReference type="Pfam" id="PF00528">
    <property type="entry name" value="BPD_transp_1"/>
    <property type="match status" value="1"/>
</dbReference>
<proteinExistence type="inferred from homology"/>
<keyword evidence="3 8" id="KW-0813">Transport</keyword>
<dbReference type="Proteomes" id="UP001156691">
    <property type="component" value="Unassembled WGS sequence"/>
</dbReference>
<comment type="similarity">
    <text evidence="2 8">Belongs to the binding-protein-dependent transport system permease family.</text>
</comment>
<evidence type="ECO:0000256" key="7">
    <source>
        <dbReference type="ARBA" id="ARBA00023136"/>
    </source>
</evidence>
<reference evidence="11" key="1">
    <citation type="journal article" date="2019" name="Int. J. Syst. Evol. Microbiol.">
        <title>The Global Catalogue of Microorganisms (GCM) 10K type strain sequencing project: providing services to taxonomists for standard genome sequencing and annotation.</title>
        <authorList>
            <consortium name="The Broad Institute Genomics Platform"/>
            <consortium name="The Broad Institute Genome Sequencing Center for Infectious Disease"/>
            <person name="Wu L."/>
            <person name="Ma J."/>
        </authorList>
    </citation>
    <scope>NUCLEOTIDE SEQUENCE [LARGE SCALE GENOMIC DNA]</scope>
    <source>
        <strain evidence="11">NBRC 112416</strain>
    </source>
</reference>
<evidence type="ECO:0000256" key="8">
    <source>
        <dbReference type="RuleBase" id="RU363032"/>
    </source>
</evidence>
<keyword evidence="7 8" id="KW-0472">Membrane</keyword>
<evidence type="ECO:0000313" key="10">
    <source>
        <dbReference type="EMBL" id="GLQ57874.1"/>
    </source>
</evidence>
<feature type="transmembrane region" description="Helical" evidence="8">
    <location>
        <begin position="15"/>
        <end position="34"/>
    </location>
</feature>
<feature type="domain" description="ABC transmembrane type-1" evidence="9">
    <location>
        <begin position="74"/>
        <end position="289"/>
    </location>
</feature>
<dbReference type="CDD" id="cd06261">
    <property type="entry name" value="TM_PBP2"/>
    <property type="match status" value="1"/>
</dbReference>
<feature type="transmembrane region" description="Helical" evidence="8">
    <location>
        <begin position="212"/>
        <end position="233"/>
    </location>
</feature>
<dbReference type="EMBL" id="BSNS01000024">
    <property type="protein sequence ID" value="GLQ57874.1"/>
    <property type="molecule type" value="Genomic_DNA"/>
</dbReference>
<evidence type="ECO:0000256" key="4">
    <source>
        <dbReference type="ARBA" id="ARBA00022475"/>
    </source>
</evidence>
<evidence type="ECO:0000256" key="2">
    <source>
        <dbReference type="ARBA" id="ARBA00009306"/>
    </source>
</evidence>
<comment type="caution">
    <text evidence="10">The sequence shown here is derived from an EMBL/GenBank/DDBJ whole genome shotgun (WGS) entry which is preliminary data.</text>
</comment>
<feature type="transmembrane region" description="Helical" evidence="8">
    <location>
        <begin position="268"/>
        <end position="293"/>
    </location>
</feature>
<protein>
    <submittedName>
        <fullName evidence="10">Protein lplB</fullName>
    </submittedName>
</protein>
<keyword evidence="5 8" id="KW-0812">Transmembrane</keyword>
<evidence type="ECO:0000256" key="1">
    <source>
        <dbReference type="ARBA" id="ARBA00004651"/>
    </source>
</evidence>
<dbReference type="InterPro" id="IPR035906">
    <property type="entry name" value="MetI-like_sf"/>
</dbReference>
<dbReference type="PANTHER" id="PTHR43227:SF11">
    <property type="entry name" value="BLL4140 PROTEIN"/>
    <property type="match status" value="1"/>
</dbReference>
<dbReference type="PROSITE" id="PS50928">
    <property type="entry name" value="ABC_TM1"/>
    <property type="match status" value="1"/>
</dbReference>
<dbReference type="InterPro" id="IPR050809">
    <property type="entry name" value="UgpAE/MalFG_permease"/>
</dbReference>
<dbReference type="SUPFAM" id="SSF161098">
    <property type="entry name" value="MetI-like"/>
    <property type="match status" value="1"/>
</dbReference>